<proteinExistence type="predicted"/>
<keyword evidence="3" id="KW-1185">Reference proteome</keyword>
<sequence length="81" mass="9208">MTIFKKVEKKDWTIKVGSTQDLKTRYEAIQQQLGSQSSGLCFSIEDQLEEQVKLIITKAEKELKKLNCATANMTKEAIVND</sequence>
<keyword evidence="1" id="KW-0175">Coiled coil</keyword>
<dbReference type="Proteomes" id="UP000623842">
    <property type="component" value="Unassembled WGS sequence"/>
</dbReference>
<dbReference type="AlphaFoldDB" id="A0A919BS54"/>
<evidence type="ECO:0000256" key="1">
    <source>
        <dbReference type="SAM" id="Coils"/>
    </source>
</evidence>
<evidence type="ECO:0000313" key="2">
    <source>
        <dbReference type="EMBL" id="GHG07157.1"/>
    </source>
</evidence>
<dbReference type="EMBL" id="BNCK01000014">
    <property type="protein sequence ID" value="GHG07157.1"/>
    <property type="molecule type" value="Genomic_DNA"/>
</dbReference>
<evidence type="ECO:0000313" key="3">
    <source>
        <dbReference type="Proteomes" id="UP000623842"/>
    </source>
</evidence>
<reference evidence="2" key="1">
    <citation type="journal article" date="2014" name="Int. J. Syst. Evol. Microbiol.">
        <title>Complete genome sequence of Corynebacterium casei LMG S-19264T (=DSM 44701T), isolated from a smear-ripened cheese.</title>
        <authorList>
            <consortium name="US DOE Joint Genome Institute (JGI-PGF)"/>
            <person name="Walter F."/>
            <person name="Albersmeier A."/>
            <person name="Kalinowski J."/>
            <person name="Ruckert C."/>
        </authorList>
    </citation>
    <scope>NUCLEOTIDE SEQUENCE</scope>
    <source>
        <strain evidence="2">KCTC 42731</strain>
    </source>
</reference>
<dbReference type="RefSeq" id="WP_189774675.1">
    <property type="nucleotide sequence ID" value="NZ_BNCK01000014.1"/>
</dbReference>
<comment type="caution">
    <text evidence="2">The sequence shown here is derived from an EMBL/GenBank/DDBJ whole genome shotgun (WGS) entry which is preliminary data.</text>
</comment>
<feature type="coiled-coil region" evidence="1">
    <location>
        <begin position="49"/>
        <end position="76"/>
    </location>
</feature>
<name>A0A919BS54_9GAMM</name>
<gene>
    <name evidence="2" type="ORF">GCM10017161_41070</name>
</gene>
<protein>
    <submittedName>
        <fullName evidence="2">Uncharacterized protein</fullName>
    </submittedName>
</protein>
<organism evidence="2 3">
    <name type="scientific">Thalassotalea marina</name>
    <dbReference type="NCBI Taxonomy" id="1673741"/>
    <lineage>
        <taxon>Bacteria</taxon>
        <taxon>Pseudomonadati</taxon>
        <taxon>Pseudomonadota</taxon>
        <taxon>Gammaproteobacteria</taxon>
        <taxon>Alteromonadales</taxon>
        <taxon>Colwelliaceae</taxon>
        <taxon>Thalassotalea</taxon>
    </lineage>
</organism>
<accession>A0A919BS54</accession>
<reference evidence="2" key="2">
    <citation type="submission" date="2020-09" db="EMBL/GenBank/DDBJ databases">
        <authorList>
            <person name="Sun Q."/>
            <person name="Kim S."/>
        </authorList>
    </citation>
    <scope>NUCLEOTIDE SEQUENCE</scope>
    <source>
        <strain evidence="2">KCTC 42731</strain>
    </source>
</reference>